<feature type="domain" description="N-acetyltransferase" evidence="1">
    <location>
        <begin position="29"/>
        <end position="185"/>
    </location>
</feature>
<dbReference type="InterPro" id="IPR000182">
    <property type="entry name" value="GNAT_dom"/>
</dbReference>
<evidence type="ECO:0000313" key="3">
    <source>
        <dbReference type="Proteomes" id="UP000460412"/>
    </source>
</evidence>
<dbReference type="Pfam" id="PF00583">
    <property type="entry name" value="Acetyltransf_1"/>
    <property type="match status" value="1"/>
</dbReference>
<dbReference type="InterPro" id="IPR016181">
    <property type="entry name" value="Acyl_CoA_acyltransferase"/>
</dbReference>
<evidence type="ECO:0000313" key="2">
    <source>
        <dbReference type="EMBL" id="MXP75198.1"/>
    </source>
</evidence>
<dbReference type="Proteomes" id="UP000460412">
    <property type="component" value="Unassembled WGS sequence"/>
</dbReference>
<keyword evidence="3" id="KW-1185">Reference proteome</keyword>
<proteinExistence type="predicted"/>
<dbReference type="EMBL" id="WUQX01000001">
    <property type="protein sequence ID" value="MXP75198.1"/>
    <property type="molecule type" value="Genomic_DNA"/>
</dbReference>
<dbReference type="SUPFAM" id="SSF55729">
    <property type="entry name" value="Acyl-CoA N-acyltransferases (Nat)"/>
    <property type="match status" value="1"/>
</dbReference>
<accession>A0A7X3MF09</accession>
<evidence type="ECO:0000259" key="1">
    <source>
        <dbReference type="PROSITE" id="PS51186"/>
    </source>
</evidence>
<gene>
    <name evidence="2" type="ORF">GN277_07325</name>
</gene>
<reference evidence="2 3" key="1">
    <citation type="submission" date="2019-12" db="EMBL/GenBank/DDBJ databases">
        <title>Sporaefaciens musculi gen. nov., sp. nov., a novel bacterium isolated from the caecum of an obese mouse.</title>
        <authorList>
            <person name="Rasmussen T.S."/>
            <person name="Streidl T."/>
            <person name="Hitch T.C.A."/>
            <person name="Wortmann E."/>
            <person name="Deptula P."/>
            <person name="Hansen M."/>
            <person name="Nielsen D.S."/>
            <person name="Clavel T."/>
            <person name="Vogensen F.K."/>
        </authorList>
    </citation>
    <scope>NUCLEOTIDE SEQUENCE [LARGE SCALE GENOMIC DNA]</scope>
    <source>
        <strain evidence="2 3">WCA-9-b2</strain>
    </source>
</reference>
<dbReference type="RefSeq" id="WP_159750504.1">
    <property type="nucleotide sequence ID" value="NZ_CASSPE010000117.1"/>
</dbReference>
<dbReference type="AlphaFoldDB" id="A0A7X3MF09"/>
<dbReference type="PROSITE" id="PS51186">
    <property type="entry name" value="GNAT"/>
    <property type="match status" value="1"/>
</dbReference>
<dbReference type="Gene3D" id="3.40.630.30">
    <property type="match status" value="1"/>
</dbReference>
<dbReference type="GO" id="GO:0016747">
    <property type="term" value="F:acyltransferase activity, transferring groups other than amino-acyl groups"/>
    <property type="evidence" value="ECO:0007669"/>
    <property type="project" value="InterPro"/>
</dbReference>
<organism evidence="2 3">
    <name type="scientific">Sporofaciens musculi</name>
    <dbReference type="NCBI Taxonomy" id="2681861"/>
    <lineage>
        <taxon>Bacteria</taxon>
        <taxon>Bacillati</taxon>
        <taxon>Bacillota</taxon>
        <taxon>Clostridia</taxon>
        <taxon>Lachnospirales</taxon>
        <taxon>Lachnospiraceae</taxon>
        <taxon>Sporofaciens</taxon>
    </lineage>
</organism>
<protein>
    <recommendedName>
        <fullName evidence="1">N-acetyltransferase domain-containing protein</fullName>
    </recommendedName>
</protein>
<comment type="caution">
    <text evidence="2">The sequence shown here is derived from an EMBL/GenBank/DDBJ whole genome shotgun (WGS) entry which is preliminary data.</text>
</comment>
<sequence length="388" mass="44277">MVFEDKGRDGVKDDGMEFVEKESGSRVTVGFRLFRRGDGEEFRRCIEDFYGDGYPYKEYLKEEFLLDKCASGEMTVLCGVTPDGEIISTSAVRQDEEFRGSALLMLRVVKEAYRGMGIGKVQEECLFRYAERQEGVYSLYADVMTHNSISQGSLARRGFVFCGIRMMLYRNPVMVPGLGLAKEGKMSQAVMCRRGCVHRIGILYCPSEHVEEVRRIYGELGVECGIVKETRIDVSVQADGQSRCECLLSSSVKMPEVEETDMSWKEEAAHNSYILMVQKMGKDFEKRLSVRMEQIGEYGDATVVCYLNLRDLAAVSGYETLFRAGFFFTGLKPLQENAEYMLLTYIGGQKIRYEDIYLHENGEKLLSYIKKHRRSAKRGINKIENNKK</sequence>
<name>A0A7X3MF09_9FIRM</name>